<dbReference type="HOGENOM" id="CLU_080535_0_0_1"/>
<dbReference type="STRING" id="7244.B4M1F9"/>
<keyword evidence="4" id="KW-1185">Reference proteome</keyword>
<dbReference type="eggNOG" id="ENOG502SEY1">
    <property type="taxonomic scope" value="Eukaryota"/>
</dbReference>
<sequence length="276" mass="29302">MRNTCNWSNNRATTSRMSTSSLVWLLLLLCHGIKGQQLVYARGQRSLYGPPSLDWNTIGSFNPIGLGHMTKDELLTLLEAWQDADEDTKPPAPEPAEHAVPTAAPPERPAPAPTPAPGAPVTVRLPAFVPIQLSAMFTPPAPAGGAQGAAAPVDTGIALNIDNGAVGLDMVAQSNDRASPRLFRFMQLPMIAAQPRARSAQPPVARNTLESVDSGIAPLVQAKALSASDRPKDLPIVAVRQAPPVRPRFALPPFIANAPGPLELVPSSQIIGEWRE</sequence>
<name>B4M1F9_DROVI</name>
<dbReference type="InParanoid" id="B4M1F9"/>
<proteinExistence type="predicted"/>
<dbReference type="EMBL" id="CH940651">
    <property type="protein sequence ID" value="EDW65513.2"/>
    <property type="molecule type" value="Genomic_DNA"/>
</dbReference>
<keyword evidence="2" id="KW-0732">Signal</keyword>
<reference evidence="3 4" key="1">
    <citation type="journal article" date="2007" name="Nature">
        <title>Evolution of genes and genomes on the Drosophila phylogeny.</title>
        <authorList>
            <consortium name="Drosophila 12 Genomes Consortium"/>
            <person name="Clark A.G."/>
            <person name="Eisen M.B."/>
            <person name="Smith D.R."/>
            <person name="Bergman C.M."/>
            <person name="Oliver B."/>
            <person name="Markow T.A."/>
            <person name="Kaufman T.C."/>
            <person name="Kellis M."/>
            <person name="Gelbart W."/>
            <person name="Iyer V.N."/>
            <person name="Pollard D.A."/>
            <person name="Sackton T.B."/>
            <person name="Larracuente A.M."/>
            <person name="Singh N.D."/>
            <person name="Abad J.P."/>
            <person name="Abt D.N."/>
            <person name="Adryan B."/>
            <person name="Aguade M."/>
            <person name="Akashi H."/>
            <person name="Anderson W.W."/>
            <person name="Aquadro C.F."/>
            <person name="Ardell D.H."/>
            <person name="Arguello R."/>
            <person name="Artieri C.G."/>
            <person name="Barbash D.A."/>
            <person name="Barker D."/>
            <person name="Barsanti P."/>
            <person name="Batterham P."/>
            <person name="Batzoglou S."/>
            <person name="Begun D."/>
            <person name="Bhutkar A."/>
            <person name="Blanco E."/>
            <person name="Bosak S.A."/>
            <person name="Bradley R.K."/>
            <person name="Brand A.D."/>
            <person name="Brent M.R."/>
            <person name="Brooks A.N."/>
            <person name="Brown R.H."/>
            <person name="Butlin R.K."/>
            <person name="Caggese C."/>
            <person name="Calvi B.R."/>
            <person name="Bernardo de Carvalho A."/>
            <person name="Caspi A."/>
            <person name="Castrezana S."/>
            <person name="Celniker S.E."/>
            <person name="Chang J.L."/>
            <person name="Chapple C."/>
            <person name="Chatterji S."/>
            <person name="Chinwalla A."/>
            <person name="Civetta A."/>
            <person name="Clifton S.W."/>
            <person name="Comeron J.M."/>
            <person name="Costello J.C."/>
            <person name="Coyne J.A."/>
            <person name="Daub J."/>
            <person name="David R.G."/>
            <person name="Delcher A.L."/>
            <person name="Delehaunty K."/>
            <person name="Do C.B."/>
            <person name="Ebling H."/>
            <person name="Edwards K."/>
            <person name="Eickbush T."/>
            <person name="Evans J.D."/>
            <person name="Filipski A."/>
            <person name="Findeiss S."/>
            <person name="Freyhult E."/>
            <person name="Fulton L."/>
            <person name="Fulton R."/>
            <person name="Garcia A.C."/>
            <person name="Gardiner A."/>
            <person name="Garfield D.A."/>
            <person name="Garvin B.E."/>
            <person name="Gibson G."/>
            <person name="Gilbert D."/>
            <person name="Gnerre S."/>
            <person name="Godfrey J."/>
            <person name="Good R."/>
            <person name="Gotea V."/>
            <person name="Gravely B."/>
            <person name="Greenberg A.J."/>
            <person name="Griffiths-Jones S."/>
            <person name="Gross S."/>
            <person name="Guigo R."/>
            <person name="Gustafson E.A."/>
            <person name="Haerty W."/>
            <person name="Hahn M.W."/>
            <person name="Halligan D.L."/>
            <person name="Halpern A.L."/>
            <person name="Halter G.M."/>
            <person name="Han M.V."/>
            <person name="Heger A."/>
            <person name="Hillier L."/>
            <person name="Hinrichs A.S."/>
            <person name="Holmes I."/>
            <person name="Hoskins R.A."/>
            <person name="Hubisz M.J."/>
            <person name="Hultmark D."/>
            <person name="Huntley M.A."/>
            <person name="Jaffe D.B."/>
            <person name="Jagadeeshan S."/>
            <person name="Jeck W.R."/>
            <person name="Johnson J."/>
            <person name="Jones C.D."/>
            <person name="Jordan W.C."/>
            <person name="Karpen G.H."/>
            <person name="Kataoka E."/>
            <person name="Keightley P.D."/>
            <person name="Kheradpour P."/>
            <person name="Kirkness E.F."/>
            <person name="Koerich L.B."/>
            <person name="Kristiansen K."/>
            <person name="Kudrna D."/>
            <person name="Kulathinal R.J."/>
            <person name="Kumar S."/>
            <person name="Kwok R."/>
            <person name="Lander E."/>
            <person name="Langley C.H."/>
            <person name="Lapoint R."/>
            <person name="Lazzaro B.P."/>
            <person name="Lee S.J."/>
            <person name="Levesque L."/>
            <person name="Li R."/>
            <person name="Lin C.F."/>
            <person name="Lin M.F."/>
            <person name="Lindblad-Toh K."/>
            <person name="Llopart A."/>
            <person name="Long M."/>
            <person name="Low L."/>
            <person name="Lozovsky E."/>
            <person name="Lu J."/>
            <person name="Luo M."/>
            <person name="Machado C.A."/>
            <person name="Makalowski W."/>
            <person name="Marzo M."/>
            <person name="Matsuda M."/>
            <person name="Matzkin L."/>
            <person name="McAllister B."/>
            <person name="McBride C.S."/>
            <person name="McKernan B."/>
            <person name="McKernan K."/>
            <person name="Mendez-Lago M."/>
            <person name="Minx P."/>
            <person name="Mollenhauer M.U."/>
            <person name="Montooth K."/>
            <person name="Mount S.M."/>
            <person name="Mu X."/>
            <person name="Myers E."/>
            <person name="Negre B."/>
            <person name="Newfeld S."/>
            <person name="Nielsen R."/>
            <person name="Noor M.A."/>
            <person name="O'Grady P."/>
            <person name="Pachter L."/>
            <person name="Papaceit M."/>
            <person name="Parisi M.J."/>
            <person name="Parisi M."/>
            <person name="Parts L."/>
            <person name="Pedersen J.S."/>
            <person name="Pesole G."/>
            <person name="Phillippy A.M."/>
            <person name="Ponting C.P."/>
            <person name="Pop M."/>
            <person name="Porcelli D."/>
            <person name="Powell J.R."/>
            <person name="Prohaska S."/>
            <person name="Pruitt K."/>
            <person name="Puig M."/>
            <person name="Quesneville H."/>
            <person name="Ram K.R."/>
            <person name="Rand D."/>
            <person name="Rasmussen M.D."/>
            <person name="Reed L.K."/>
            <person name="Reenan R."/>
            <person name="Reily A."/>
            <person name="Remington K.A."/>
            <person name="Rieger T.T."/>
            <person name="Ritchie M.G."/>
            <person name="Robin C."/>
            <person name="Rogers Y.H."/>
            <person name="Rohde C."/>
            <person name="Rozas J."/>
            <person name="Rubenfield M.J."/>
            <person name="Ruiz A."/>
            <person name="Russo S."/>
            <person name="Salzberg S.L."/>
            <person name="Sanchez-Gracia A."/>
            <person name="Saranga D.J."/>
            <person name="Sato H."/>
            <person name="Schaeffer S.W."/>
            <person name="Schatz M.C."/>
            <person name="Schlenke T."/>
            <person name="Schwartz R."/>
            <person name="Segarra C."/>
            <person name="Singh R.S."/>
            <person name="Sirot L."/>
            <person name="Sirota M."/>
            <person name="Sisneros N.B."/>
            <person name="Smith C.D."/>
            <person name="Smith T.F."/>
            <person name="Spieth J."/>
            <person name="Stage D.E."/>
            <person name="Stark A."/>
            <person name="Stephan W."/>
            <person name="Strausberg R.L."/>
            <person name="Strempel S."/>
            <person name="Sturgill D."/>
            <person name="Sutton G."/>
            <person name="Sutton G.G."/>
            <person name="Tao W."/>
            <person name="Teichmann S."/>
            <person name="Tobari Y.N."/>
            <person name="Tomimura Y."/>
            <person name="Tsolas J.M."/>
            <person name="Valente V.L."/>
            <person name="Venter E."/>
            <person name="Venter J.C."/>
            <person name="Vicario S."/>
            <person name="Vieira F.G."/>
            <person name="Vilella A.J."/>
            <person name="Villasante A."/>
            <person name="Walenz B."/>
            <person name="Wang J."/>
            <person name="Wasserman M."/>
            <person name="Watts T."/>
            <person name="Wilson D."/>
            <person name="Wilson R.K."/>
            <person name="Wing R.A."/>
            <person name="Wolfner M.F."/>
            <person name="Wong A."/>
            <person name="Wong G.K."/>
            <person name="Wu C.I."/>
            <person name="Wu G."/>
            <person name="Yamamoto D."/>
            <person name="Yang H.P."/>
            <person name="Yang S.P."/>
            <person name="Yorke J.A."/>
            <person name="Yoshida K."/>
            <person name="Zdobnov E."/>
            <person name="Zhang P."/>
            <person name="Zhang Y."/>
            <person name="Zimin A.V."/>
            <person name="Baldwin J."/>
            <person name="Abdouelleil A."/>
            <person name="Abdulkadir J."/>
            <person name="Abebe A."/>
            <person name="Abera B."/>
            <person name="Abreu J."/>
            <person name="Acer S.C."/>
            <person name="Aftuck L."/>
            <person name="Alexander A."/>
            <person name="An P."/>
            <person name="Anderson E."/>
            <person name="Anderson S."/>
            <person name="Arachi H."/>
            <person name="Azer M."/>
            <person name="Bachantsang P."/>
            <person name="Barry A."/>
            <person name="Bayul T."/>
            <person name="Berlin A."/>
            <person name="Bessette D."/>
            <person name="Bloom T."/>
            <person name="Blye J."/>
            <person name="Boguslavskiy L."/>
            <person name="Bonnet C."/>
            <person name="Boukhgalter B."/>
            <person name="Bourzgui I."/>
            <person name="Brown A."/>
            <person name="Cahill P."/>
            <person name="Channer S."/>
            <person name="Cheshatsang Y."/>
            <person name="Chuda L."/>
            <person name="Citroen M."/>
            <person name="Collymore A."/>
            <person name="Cooke P."/>
            <person name="Costello M."/>
            <person name="D'Aco K."/>
            <person name="Daza R."/>
            <person name="De Haan G."/>
            <person name="DeGray S."/>
            <person name="DeMaso C."/>
            <person name="Dhargay N."/>
            <person name="Dooley K."/>
            <person name="Dooley E."/>
            <person name="Doricent M."/>
            <person name="Dorje P."/>
            <person name="Dorjee K."/>
            <person name="Dupes A."/>
            <person name="Elong R."/>
            <person name="Falk J."/>
            <person name="Farina A."/>
            <person name="Faro S."/>
            <person name="Ferguson D."/>
            <person name="Fisher S."/>
            <person name="Foley C.D."/>
            <person name="Franke A."/>
            <person name="Friedrich D."/>
            <person name="Gadbois L."/>
            <person name="Gearin G."/>
            <person name="Gearin C.R."/>
            <person name="Giannoukos G."/>
            <person name="Goode T."/>
            <person name="Graham J."/>
            <person name="Grandbois E."/>
            <person name="Grewal S."/>
            <person name="Gyaltsen K."/>
            <person name="Hafez N."/>
            <person name="Hagos B."/>
            <person name="Hall J."/>
            <person name="Henson C."/>
            <person name="Hollinger A."/>
            <person name="Honan T."/>
            <person name="Huard M.D."/>
            <person name="Hughes L."/>
            <person name="Hurhula B."/>
            <person name="Husby M.E."/>
            <person name="Kamat A."/>
            <person name="Kanga B."/>
            <person name="Kashin S."/>
            <person name="Khazanovich D."/>
            <person name="Kisner P."/>
            <person name="Lance K."/>
            <person name="Lara M."/>
            <person name="Lee W."/>
            <person name="Lennon N."/>
            <person name="Letendre F."/>
            <person name="LeVine R."/>
            <person name="Lipovsky A."/>
            <person name="Liu X."/>
            <person name="Liu J."/>
            <person name="Liu S."/>
            <person name="Lokyitsang T."/>
            <person name="Lokyitsang Y."/>
            <person name="Lubonja R."/>
            <person name="Lui A."/>
            <person name="MacDonald P."/>
            <person name="Magnisalis V."/>
            <person name="Maru K."/>
            <person name="Matthews C."/>
            <person name="McCusker W."/>
            <person name="McDonough S."/>
            <person name="Mehta T."/>
            <person name="Meldrim J."/>
            <person name="Meneus L."/>
            <person name="Mihai O."/>
            <person name="Mihalev A."/>
            <person name="Mihova T."/>
            <person name="Mittelman R."/>
            <person name="Mlenga V."/>
            <person name="Montmayeur A."/>
            <person name="Mulrain L."/>
            <person name="Navidi A."/>
            <person name="Naylor J."/>
            <person name="Negash T."/>
            <person name="Nguyen T."/>
            <person name="Nguyen N."/>
            <person name="Nicol R."/>
            <person name="Norbu C."/>
            <person name="Norbu N."/>
            <person name="Novod N."/>
            <person name="O'Neill B."/>
            <person name="Osman S."/>
            <person name="Markiewicz E."/>
            <person name="Oyono O.L."/>
            <person name="Patti C."/>
            <person name="Phunkhang P."/>
            <person name="Pierre F."/>
            <person name="Priest M."/>
            <person name="Raghuraman S."/>
            <person name="Rege F."/>
            <person name="Reyes R."/>
            <person name="Rise C."/>
            <person name="Rogov P."/>
            <person name="Ross K."/>
            <person name="Ryan E."/>
            <person name="Settipalli S."/>
            <person name="Shea T."/>
            <person name="Sherpa N."/>
            <person name="Shi L."/>
            <person name="Shih D."/>
            <person name="Sparrow T."/>
            <person name="Spaulding J."/>
            <person name="Stalker J."/>
            <person name="Stange-Thomann N."/>
            <person name="Stavropoulos S."/>
            <person name="Stone C."/>
            <person name="Strader C."/>
            <person name="Tesfaye S."/>
            <person name="Thomson T."/>
            <person name="Thoulutsang Y."/>
            <person name="Thoulutsang D."/>
            <person name="Topham K."/>
            <person name="Topping I."/>
            <person name="Tsamla T."/>
            <person name="Vassiliev H."/>
            <person name="Vo A."/>
            <person name="Wangchuk T."/>
            <person name="Wangdi T."/>
            <person name="Weiand M."/>
            <person name="Wilkinson J."/>
            <person name="Wilson A."/>
            <person name="Yadav S."/>
            <person name="Young G."/>
            <person name="Yu Q."/>
            <person name="Zembek L."/>
            <person name="Zhong D."/>
            <person name="Zimmer A."/>
            <person name="Zwirko Z."/>
            <person name="Jaffe D.B."/>
            <person name="Alvarez P."/>
            <person name="Brockman W."/>
            <person name="Butler J."/>
            <person name="Chin C."/>
            <person name="Gnerre S."/>
            <person name="Grabherr M."/>
            <person name="Kleber M."/>
            <person name="Mauceli E."/>
            <person name="MacCallum I."/>
        </authorList>
    </citation>
    <scope>NUCLEOTIDE SEQUENCE [LARGE SCALE GENOMIC DNA]</scope>
    <source>
        <strain evidence="4">Tucson 15010-1051.87</strain>
    </source>
</reference>
<dbReference type="FunCoup" id="B4M1F9">
    <property type="interactions" value="3"/>
</dbReference>
<evidence type="ECO:0000313" key="3">
    <source>
        <dbReference type="EMBL" id="EDW65513.2"/>
    </source>
</evidence>
<feature type="compositionally biased region" description="Pro residues" evidence="1">
    <location>
        <begin position="103"/>
        <end position="118"/>
    </location>
</feature>
<feature type="region of interest" description="Disordered" evidence="1">
    <location>
        <begin position="84"/>
        <end position="119"/>
    </location>
</feature>
<feature type="chain" id="PRO_5006457586" evidence="2">
    <location>
        <begin position="36"/>
        <end position="276"/>
    </location>
</feature>
<dbReference type="AlphaFoldDB" id="B4M1F9"/>
<evidence type="ECO:0000256" key="2">
    <source>
        <dbReference type="SAM" id="SignalP"/>
    </source>
</evidence>
<feature type="signal peptide" evidence="2">
    <location>
        <begin position="1"/>
        <end position="35"/>
    </location>
</feature>
<evidence type="ECO:0000313" key="4">
    <source>
        <dbReference type="Proteomes" id="UP000008792"/>
    </source>
</evidence>
<organism evidence="3 4">
    <name type="scientific">Drosophila virilis</name>
    <name type="common">Fruit fly</name>
    <dbReference type="NCBI Taxonomy" id="7244"/>
    <lineage>
        <taxon>Eukaryota</taxon>
        <taxon>Metazoa</taxon>
        <taxon>Ecdysozoa</taxon>
        <taxon>Arthropoda</taxon>
        <taxon>Hexapoda</taxon>
        <taxon>Insecta</taxon>
        <taxon>Pterygota</taxon>
        <taxon>Neoptera</taxon>
        <taxon>Endopterygota</taxon>
        <taxon>Diptera</taxon>
        <taxon>Brachycera</taxon>
        <taxon>Muscomorpha</taxon>
        <taxon>Ephydroidea</taxon>
        <taxon>Drosophilidae</taxon>
        <taxon>Drosophila</taxon>
    </lineage>
</organism>
<dbReference type="Proteomes" id="UP000008792">
    <property type="component" value="Unassembled WGS sequence"/>
</dbReference>
<accession>B4M1F9</accession>
<dbReference type="OrthoDB" id="8063920at2759"/>
<protein>
    <submittedName>
        <fullName evidence="3">Uncharacterized protein</fullName>
    </submittedName>
</protein>
<gene>
    <name evidence="3" type="primary">Dvir\GJ18858</name>
    <name evidence="3" type="ORF">Dvir_GJ18858</name>
</gene>
<evidence type="ECO:0000256" key="1">
    <source>
        <dbReference type="SAM" id="MobiDB-lite"/>
    </source>
</evidence>